<organism evidence="6 7">
    <name type="scientific">Lophiotrema nucula</name>
    <dbReference type="NCBI Taxonomy" id="690887"/>
    <lineage>
        <taxon>Eukaryota</taxon>
        <taxon>Fungi</taxon>
        <taxon>Dikarya</taxon>
        <taxon>Ascomycota</taxon>
        <taxon>Pezizomycotina</taxon>
        <taxon>Dothideomycetes</taxon>
        <taxon>Pleosporomycetidae</taxon>
        <taxon>Pleosporales</taxon>
        <taxon>Lophiotremataceae</taxon>
        <taxon>Lophiotrema</taxon>
    </lineage>
</organism>
<evidence type="ECO:0000259" key="5">
    <source>
        <dbReference type="Pfam" id="PF06094"/>
    </source>
</evidence>
<evidence type="ECO:0000256" key="2">
    <source>
        <dbReference type="ARBA" id="ARBA00022679"/>
    </source>
</evidence>
<dbReference type="SUPFAM" id="SSF110857">
    <property type="entry name" value="Gamma-glutamyl cyclotransferase-like"/>
    <property type="match status" value="1"/>
</dbReference>
<protein>
    <recommendedName>
        <fullName evidence="3">Putative gamma-glutamylcyclotransferase</fullName>
    </recommendedName>
</protein>
<evidence type="ECO:0000256" key="3">
    <source>
        <dbReference type="ARBA" id="ARBA00030602"/>
    </source>
</evidence>
<keyword evidence="2" id="KW-0808">Transferase</keyword>
<dbReference type="Proteomes" id="UP000799770">
    <property type="component" value="Unassembled WGS sequence"/>
</dbReference>
<accession>A0A6A5YV38</accession>
<dbReference type="Pfam" id="PF06094">
    <property type="entry name" value="GGACT"/>
    <property type="match status" value="1"/>
</dbReference>
<evidence type="ECO:0000313" key="6">
    <source>
        <dbReference type="EMBL" id="KAF2111079.1"/>
    </source>
</evidence>
<dbReference type="InterPro" id="IPR045038">
    <property type="entry name" value="AIG2-like"/>
</dbReference>
<feature type="region of interest" description="Disordered" evidence="4">
    <location>
        <begin position="22"/>
        <end position="59"/>
    </location>
</feature>
<dbReference type="PANTHER" id="PTHR31544">
    <property type="entry name" value="AIG2-LIKE PROTEIN D"/>
    <property type="match status" value="1"/>
</dbReference>
<dbReference type="PANTHER" id="PTHR31544:SF4">
    <property type="entry name" value="GAMMA-GLUTAMYLCYCLOTRANSFERASE-RELATED"/>
    <property type="match status" value="1"/>
</dbReference>
<evidence type="ECO:0000256" key="4">
    <source>
        <dbReference type="SAM" id="MobiDB-lite"/>
    </source>
</evidence>
<name>A0A6A5YV38_9PLEO</name>
<sequence>MYLVELSGILSDATKVQQLAELPSKPQVCTAGPEEGSYTEGAAEQDDEDSPTNKSQRPPRRFAIISNTARETLHRNLPPDVEKPLFIKLATYARKELSSDSVLPHLKQPSMDQTNDVSAYPQQDTYPVRYFFYGTLCDPDILSFILALSLPPELQDAILYGGKLRTWGGAYRALVDGDGSRDKGRDEEFIVGKMYEVQNEEDEMKLRAYESDAYEVVRCVIEVGGSCGMEKVLVFRYCGREDDLD</sequence>
<dbReference type="Gene3D" id="3.10.490.10">
    <property type="entry name" value="Gamma-glutamyl cyclotransferase-like"/>
    <property type="match status" value="1"/>
</dbReference>
<keyword evidence="7" id="KW-1185">Reference proteome</keyword>
<reference evidence="6" key="1">
    <citation type="journal article" date="2020" name="Stud. Mycol.">
        <title>101 Dothideomycetes genomes: a test case for predicting lifestyles and emergence of pathogens.</title>
        <authorList>
            <person name="Haridas S."/>
            <person name="Albert R."/>
            <person name="Binder M."/>
            <person name="Bloem J."/>
            <person name="Labutti K."/>
            <person name="Salamov A."/>
            <person name="Andreopoulos B."/>
            <person name="Baker S."/>
            <person name="Barry K."/>
            <person name="Bills G."/>
            <person name="Bluhm B."/>
            <person name="Cannon C."/>
            <person name="Castanera R."/>
            <person name="Culley D."/>
            <person name="Daum C."/>
            <person name="Ezra D."/>
            <person name="Gonzalez J."/>
            <person name="Henrissat B."/>
            <person name="Kuo A."/>
            <person name="Liang C."/>
            <person name="Lipzen A."/>
            <person name="Lutzoni F."/>
            <person name="Magnuson J."/>
            <person name="Mondo S."/>
            <person name="Nolan M."/>
            <person name="Ohm R."/>
            <person name="Pangilinan J."/>
            <person name="Park H.-J."/>
            <person name="Ramirez L."/>
            <person name="Alfaro M."/>
            <person name="Sun H."/>
            <person name="Tritt A."/>
            <person name="Yoshinaga Y."/>
            <person name="Zwiers L.-H."/>
            <person name="Turgeon B."/>
            <person name="Goodwin S."/>
            <person name="Spatafora J."/>
            <person name="Crous P."/>
            <person name="Grigoriev I."/>
        </authorList>
    </citation>
    <scope>NUCLEOTIDE SEQUENCE</scope>
    <source>
        <strain evidence="6">CBS 627.86</strain>
    </source>
</reference>
<proteinExistence type="inferred from homology"/>
<evidence type="ECO:0000313" key="7">
    <source>
        <dbReference type="Proteomes" id="UP000799770"/>
    </source>
</evidence>
<dbReference type="EMBL" id="ML977335">
    <property type="protein sequence ID" value="KAF2111079.1"/>
    <property type="molecule type" value="Genomic_DNA"/>
</dbReference>
<dbReference type="AlphaFoldDB" id="A0A6A5YV38"/>
<dbReference type="InterPro" id="IPR036568">
    <property type="entry name" value="GGCT-like_sf"/>
</dbReference>
<dbReference type="OrthoDB" id="3262926at2759"/>
<dbReference type="GO" id="GO:0016740">
    <property type="term" value="F:transferase activity"/>
    <property type="evidence" value="ECO:0007669"/>
    <property type="project" value="UniProtKB-KW"/>
</dbReference>
<feature type="domain" description="Gamma-glutamylcyclotransferase AIG2-like" evidence="5">
    <location>
        <begin position="130"/>
        <end position="237"/>
    </location>
</feature>
<dbReference type="InterPro" id="IPR009288">
    <property type="entry name" value="AIG2-like_dom"/>
</dbReference>
<comment type="similarity">
    <text evidence="1">Belongs to the gamma-glutamylcyclotransferase family.</text>
</comment>
<gene>
    <name evidence="6" type="ORF">BDV96DRAFT_186278</name>
</gene>
<evidence type="ECO:0000256" key="1">
    <source>
        <dbReference type="ARBA" id="ARBA00008861"/>
    </source>
</evidence>
<dbReference type="CDD" id="cd06661">
    <property type="entry name" value="GGCT_like"/>
    <property type="match status" value="1"/>
</dbReference>
<dbReference type="InterPro" id="IPR013024">
    <property type="entry name" value="GGCT-like"/>
</dbReference>